<dbReference type="PIRSF" id="PIRSF001589">
    <property type="entry name" value="Asn_synthetase_glu-h"/>
    <property type="match status" value="1"/>
</dbReference>
<dbReference type="InterPro" id="IPR001962">
    <property type="entry name" value="Asn_synthase"/>
</dbReference>
<dbReference type="Gene3D" id="3.60.20.10">
    <property type="entry name" value="Glutamine Phosphoribosylpyrophosphate, subunit 1, domain 1"/>
    <property type="match status" value="1"/>
</dbReference>
<evidence type="ECO:0000256" key="6">
    <source>
        <dbReference type="ARBA" id="ARBA00022962"/>
    </source>
</evidence>
<keyword evidence="5 9" id="KW-0067">ATP-binding</keyword>
<dbReference type="RefSeq" id="WP_060635384.1">
    <property type="nucleotide sequence ID" value="NZ_CBXV010000004.1"/>
</dbReference>
<dbReference type="EMBL" id="CBXV010000004">
    <property type="protein sequence ID" value="CDM65183.1"/>
    <property type="molecule type" value="Genomic_DNA"/>
</dbReference>
<dbReference type="Pfam" id="PF13537">
    <property type="entry name" value="GATase_7"/>
    <property type="match status" value="1"/>
</dbReference>
<dbReference type="EC" id="6.3.5.4" evidence="3"/>
<evidence type="ECO:0000256" key="9">
    <source>
        <dbReference type="PIRSR" id="PIRSR001589-2"/>
    </source>
</evidence>
<evidence type="ECO:0000313" key="12">
    <source>
        <dbReference type="Proteomes" id="UP000031518"/>
    </source>
</evidence>
<reference evidence="11 12" key="2">
    <citation type="submission" date="2015-01" db="EMBL/GenBank/DDBJ databases">
        <title>Complete genome sequence of Pyrinomonas methylaliphatogenes type strain K22T.</title>
        <authorList>
            <person name="Lee K.C.Y."/>
            <person name="Power J.F."/>
            <person name="Dunfield P.F."/>
            <person name="Morgan X.C."/>
            <person name="Huttenhower C."/>
            <person name="Stott M.B."/>
        </authorList>
    </citation>
    <scope>NUCLEOTIDE SEQUENCE [LARGE SCALE GENOMIC DNA]</scope>
    <source>
        <strain evidence="11 12">K22</strain>
    </source>
</reference>
<dbReference type="Pfam" id="PF00733">
    <property type="entry name" value="Asn_synthase"/>
    <property type="match status" value="1"/>
</dbReference>
<evidence type="ECO:0000256" key="5">
    <source>
        <dbReference type="ARBA" id="ARBA00022840"/>
    </source>
</evidence>
<comment type="catalytic activity">
    <reaction evidence="7">
        <text>L-aspartate + L-glutamine + ATP + H2O = L-asparagine + L-glutamate + AMP + diphosphate + H(+)</text>
        <dbReference type="Rhea" id="RHEA:12228"/>
        <dbReference type="ChEBI" id="CHEBI:15377"/>
        <dbReference type="ChEBI" id="CHEBI:15378"/>
        <dbReference type="ChEBI" id="CHEBI:29985"/>
        <dbReference type="ChEBI" id="CHEBI:29991"/>
        <dbReference type="ChEBI" id="CHEBI:30616"/>
        <dbReference type="ChEBI" id="CHEBI:33019"/>
        <dbReference type="ChEBI" id="CHEBI:58048"/>
        <dbReference type="ChEBI" id="CHEBI:58359"/>
        <dbReference type="ChEBI" id="CHEBI:456215"/>
        <dbReference type="EC" id="6.3.5.4"/>
    </reaction>
</comment>
<dbReference type="PANTHER" id="PTHR43284">
    <property type="entry name" value="ASPARAGINE SYNTHETASE (GLUTAMINE-HYDROLYZING)"/>
    <property type="match status" value="1"/>
</dbReference>
<dbReference type="InterPro" id="IPR006426">
    <property type="entry name" value="Asn_synth_AEB"/>
</dbReference>
<dbReference type="STRING" id="454194.PYK22_01181"/>
<dbReference type="PROSITE" id="PS51278">
    <property type="entry name" value="GATASE_TYPE_2"/>
    <property type="match status" value="1"/>
</dbReference>
<keyword evidence="12" id="KW-1185">Reference proteome</keyword>
<keyword evidence="4 9" id="KW-0547">Nucleotide-binding</keyword>
<proteinExistence type="inferred from homology"/>
<feature type="binding site" evidence="9">
    <location>
        <position position="97"/>
    </location>
    <ligand>
        <name>L-glutamine</name>
        <dbReference type="ChEBI" id="CHEBI:58359"/>
    </ligand>
</feature>
<comment type="similarity">
    <text evidence="2">Belongs to the asparagine synthetase family.</text>
</comment>
<evidence type="ECO:0000256" key="3">
    <source>
        <dbReference type="ARBA" id="ARBA00012737"/>
    </source>
</evidence>
<dbReference type="GO" id="GO:0005524">
    <property type="term" value="F:ATP binding"/>
    <property type="evidence" value="ECO:0007669"/>
    <property type="project" value="UniProtKB-KW"/>
</dbReference>
<evidence type="ECO:0000256" key="7">
    <source>
        <dbReference type="ARBA" id="ARBA00048741"/>
    </source>
</evidence>
<dbReference type="SUPFAM" id="SSF52402">
    <property type="entry name" value="Adenine nucleotide alpha hydrolases-like"/>
    <property type="match status" value="1"/>
</dbReference>
<keyword evidence="8" id="KW-0061">Asparagine biosynthesis</keyword>
<keyword evidence="11" id="KW-0436">Ligase</keyword>
<evidence type="ECO:0000313" key="11">
    <source>
        <dbReference type="EMBL" id="CDM65183.1"/>
    </source>
</evidence>
<dbReference type="OrthoDB" id="9763290at2"/>
<keyword evidence="6 8" id="KW-0315">Glutamine amidotransferase</keyword>
<dbReference type="InterPro" id="IPR014729">
    <property type="entry name" value="Rossmann-like_a/b/a_fold"/>
</dbReference>
<dbReference type="CDD" id="cd01991">
    <property type="entry name" value="Asn_synthase_B_C"/>
    <property type="match status" value="1"/>
</dbReference>
<reference evidence="11 12" key="1">
    <citation type="submission" date="2013-12" db="EMBL/GenBank/DDBJ databases">
        <authorList>
            <person name="Stott M."/>
        </authorList>
    </citation>
    <scope>NUCLEOTIDE SEQUENCE [LARGE SCALE GENOMIC DNA]</scope>
    <source>
        <strain evidence="11 12">K22</strain>
    </source>
</reference>
<dbReference type="CDD" id="cd00712">
    <property type="entry name" value="AsnB"/>
    <property type="match status" value="1"/>
</dbReference>
<feature type="domain" description="Glutamine amidotransferase type-2" evidence="10">
    <location>
        <begin position="2"/>
        <end position="211"/>
    </location>
</feature>
<feature type="active site" description="For GATase activity" evidence="8">
    <location>
        <position position="2"/>
    </location>
</feature>
<dbReference type="Proteomes" id="UP000031518">
    <property type="component" value="Unassembled WGS sequence"/>
</dbReference>
<organism evidence="11 12">
    <name type="scientific">Pyrinomonas methylaliphatogenes</name>
    <dbReference type="NCBI Taxonomy" id="454194"/>
    <lineage>
        <taxon>Bacteria</taxon>
        <taxon>Pseudomonadati</taxon>
        <taxon>Acidobacteriota</taxon>
        <taxon>Blastocatellia</taxon>
        <taxon>Blastocatellales</taxon>
        <taxon>Pyrinomonadaceae</taxon>
        <taxon>Pyrinomonas</taxon>
    </lineage>
</organism>
<evidence type="ECO:0000256" key="4">
    <source>
        <dbReference type="ARBA" id="ARBA00022741"/>
    </source>
</evidence>
<dbReference type="InterPro" id="IPR033738">
    <property type="entry name" value="AsnB_N"/>
</dbReference>
<dbReference type="SUPFAM" id="SSF56235">
    <property type="entry name" value="N-terminal nucleophile aminohydrolases (Ntn hydrolases)"/>
    <property type="match status" value="1"/>
</dbReference>
<accession>A0A0B6WV67</accession>
<dbReference type="InterPro" id="IPR029055">
    <property type="entry name" value="Ntn_hydrolases_N"/>
</dbReference>
<evidence type="ECO:0000259" key="10">
    <source>
        <dbReference type="PROSITE" id="PS51278"/>
    </source>
</evidence>
<name>A0A0B6WV67_9BACT</name>
<evidence type="ECO:0000256" key="2">
    <source>
        <dbReference type="ARBA" id="ARBA00005752"/>
    </source>
</evidence>
<evidence type="ECO:0000256" key="1">
    <source>
        <dbReference type="ARBA" id="ARBA00005187"/>
    </source>
</evidence>
<dbReference type="Gene3D" id="3.40.50.620">
    <property type="entry name" value="HUPs"/>
    <property type="match status" value="1"/>
</dbReference>
<dbReference type="GO" id="GO:0006529">
    <property type="term" value="P:asparagine biosynthetic process"/>
    <property type="evidence" value="ECO:0007669"/>
    <property type="project" value="UniProtKB-KW"/>
</dbReference>
<dbReference type="AlphaFoldDB" id="A0A0B6WV67"/>
<comment type="pathway">
    <text evidence="1">Amino-acid biosynthesis; L-asparagine biosynthesis; L-asparagine from L-aspartate (L-Gln route): step 1/1.</text>
</comment>
<evidence type="ECO:0000256" key="8">
    <source>
        <dbReference type="PIRSR" id="PIRSR001589-1"/>
    </source>
</evidence>
<dbReference type="InterPro" id="IPR051786">
    <property type="entry name" value="ASN_synthetase/amidase"/>
</dbReference>
<gene>
    <name evidence="11" type="ORF">PYK22_01181</name>
</gene>
<dbReference type="PANTHER" id="PTHR43284:SF1">
    <property type="entry name" value="ASPARAGINE SYNTHETASE"/>
    <property type="match status" value="1"/>
</dbReference>
<protein>
    <recommendedName>
        <fullName evidence="3">asparagine synthase (glutamine-hydrolyzing)</fullName>
        <ecNumber evidence="3">6.3.5.4</ecNumber>
    </recommendedName>
</protein>
<dbReference type="InterPro" id="IPR017932">
    <property type="entry name" value="GATase_2_dom"/>
</dbReference>
<dbReference type="GO" id="GO:0004066">
    <property type="term" value="F:asparagine synthase (glutamine-hydrolyzing) activity"/>
    <property type="evidence" value="ECO:0007669"/>
    <property type="project" value="UniProtKB-EC"/>
</dbReference>
<keyword evidence="8" id="KW-0028">Amino-acid biosynthesis</keyword>
<dbReference type="NCBIfam" id="TIGR01536">
    <property type="entry name" value="asn_synth_AEB"/>
    <property type="match status" value="1"/>
</dbReference>
<sequence>MCGIAGLFGLKCAATKIAGMVALQRHRGPDGCGFYFDPNGVAMLGHNRLSIIDLSEAGAQPMMDCTGRLHIAFNGEIYNYRELRQELRDYPYRSQTDTEVILAAYARWGEACLDRFIGMFALLIWDEREKRLFAARDRFGVKPLYYHQRPDGALMVASEIRTLHAAGVAPEPDARTWADYLAHGLSDHSTRTFWEGIEALAPGHCLTWQNGCTRVRCWYDLVERAGSDLDRRPVREVEEEYLALLTESVRLRFRSDVPVGINLSGGLDSSTLFGLVQLTQEGGSVKAFTYVTGDPRYDELPWVEQMLQRTQHESVICRLEPETVPQLAAAVFAHQDEPFGGLPTLAYAQLCARARAEGVIVLLDGQGMDEQWAGYDYYATDDEERLVQGTTGKSVRPDCLTDEFKWLAESLSSPQPFPDRLRNLQYRDIRYTKMPKALRFNDRASMQASVELREPFLDHRLFELALRQPIERKMQTGVRKWLLRKITRRLLPEGVVEAPKRPLQTPQREWLRGELRDWASAQIEAALTGNSWLKASSVRAAWREYCAGESDNSFYVWQWISLGLASTERRRLLNCLAHFAPEDCVKETTCAV</sequence>